<keyword evidence="10" id="KW-1185">Reference proteome</keyword>
<dbReference type="Proteomes" id="UP000663760">
    <property type="component" value="Chromosome 13"/>
</dbReference>
<dbReference type="InterPro" id="IPR011011">
    <property type="entry name" value="Znf_FYVE_PHD"/>
</dbReference>
<proteinExistence type="predicted"/>
<feature type="region of interest" description="Disordered" evidence="5">
    <location>
        <begin position="1"/>
        <end position="26"/>
    </location>
</feature>
<sequence length="400" mass="44660">MESSLPSDNNGESKHRESNDPKQEGFLPYNVYNMHASYVYKRRKLRNSVALLSEDNCAGITNGSNTCNSGLNYGCTSWEKYEHYLNGIPSLPVNTSISVQLHQQKPVNAQASQADDNSHLVLPSQTTEAQEKSSNKPHKLSQRYNNVNDSCSSSKCIMEHELFSDVTCRAQPVGRLAGSSCSLANVSCARNSDDLASLVCKLCGLKDSLQKMLICDLCEEAWHLSCCKVKKLPVDEWYCHPCLSKKPKVVKYRFNMGFNNCLLGGFSDDDYFGKPLELNPTERDSLNCCSQSSSSGSTSNWLQCRGKVLRWTEGDEQGIVCGKWRRAPPLISQTDDWDCSCAVIWDPIHADCAVPQISVITFAHYAINGLCRFSFFAEISYRVSVLICLVSEWICTYIIV</sequence>
<organism evidence="8">
    <name type="scientific">Spirodela intermedia</name>
    <name type="common">Intermediate duckweed</name>
    <dbReference type="NCBI Taxonomy" id="51605"/>
    <lineage>
        <taxon>Eukaryota</taxon>
        <taxon>Viridiplantae</taxon>
        <taxon>Streptophyta</taxon>
        <taxon>Embryophyta</taxon>
        <taxon>Tracheophyta</taxon>
        <taxon>Spermatophyta</taxon>
        <taxon>Magnoliopsida</taxon>
        <taxon>Liliopsida</taxon>
        <taxon>Araceae</taxon>
        <taxon>Lemnoideae</taxon>
        <taxon>Spirodela</taxon>
    </lineage>
</organism>
<dbReference type="GO" id="GO:0008270">
    <property type="term" value="F:zinc ion binding"/>
    <property type="evidence" value="ECO:0007669"/>
    <property type="project" value="UniProtKB-KW"/>
</dbReference>
<evidence type="ECO:0000313" key="9">
    <source>
        <dbReference type="EMBL" id="CAA7407420.1"/>
    </source>
</evidence>
<dbReference type="SMART" id="SM00249">
    <property type="entry name" value="PHD"/>
    <property type="match status" value="1"/>
</dbReference>
<gene>
    <name evidence="8" type="ORF">SI7747_13016763</name>
    <name evidence="9" type="ORF">SI8410_13018098</name>
</gene>
<evidence type="ECO:0000256" key="4">
    <source>
        <dbReference type="PROSITE-ProRule" id="PRU00146"/>
    </source>
</evidence>
<name>A0A7I8JJV8_SPIIN</name>
<dbReference type="InterPro" id="IPR011124">
    <property type="entry name" value="Znf_CW"/>
</dbReference>
<evidence type="ECO:0000259" key="7">
    <source>
        <dbReference type="PROSITE" id="PS51050"/>
    </source>
</evidence>
<evidence type="ECO:0000256" key="5">
    <source>
        <dbReference type="SAM" id="MobiDB-lite"/>
    </source>
</evidence>
<evidence type="ECO:0000313" key="10">
    <source>
        <dbReference type="Proteomes" id="UP000663760"/>
    </source>
</evidence>
<dbReference type="PROSITE" id="PS50016">
    <property type="entry name" value="ZF_PHD_2"/>
    <property type="match status" value="1"/>
</dbReference>
<evidence type="ECO:0000256" key="2">
    <source>
        <dbReference type="ARBA" id="ARBA00022771"/>
    </source>
</evidence>
<dbReference type="InterPro" id="IPR013083">
    <property type="entry name" value="Znf_RING/FYVE/PHD"/>
</dbReference>
<dbReference type="InterPro" id="IPR001965">
    <property type="entry name" value="Znf_PHD"/>
</dbReference>
<accession>A0A7I8JJV8</accession>
<dbReference type="EMBL" id="LR743600">
    <property type="protein sequence ID" value="CAA2631117.1"/>
    <property type="molecule type" value="Genomic_DNA"/>
</dbReference>
<dbReference type="PROSITE" id="PS51050">
    <property type="entry name" value="ZF_CW"/>
    <property type="match status" value="1"/>
</dbReference>
<dbReference type="SUPFAM" id="SSF57903">
    <property type="entry name" value="FYVE/PHD zinc finger"/>
    <property type="match status" value="1"/>
</dbReference>
<dbReference type="PROSITE" id="PS01359">
    <property type="entry name" value="ZF_PHD_1"/>
    <property type="match status" value="1"/>
</dbReference>
<evidence type="ECO:0000256" key="1">
    <source>
        <dbReference type="ARBA" id="ARBA00022723"/>
    </source>
</evidence>
<feature type="domain" description="PHD-type" evidence="6">
    <location>
        <begin position="197"/>
        <end position="245"/>
    </location>
</feature>
<keyword evidence="2 4" id="KW-0863">Zinc-finger</keyword>
<feature type="compositionally biased region" description="Basic and acidic residues" evidence="5">
    <location>
        <begin position="11"/>
        <end position="23"/>
    </location>
</feature>
<dbReference type="AlphaFoldDB" id="A0A7I8JJV8"/>
<evidence type="ECO:0000313" key="8">
    <source>
        <dbReference type="EMBL" id="CAA2631117.1"/>
    </source>
</evidence>
<feature type="region of interest" description="Disordered" evidence="5">
    <location>
        <begin position="123"/>
        <end position="145"/>
    </location>
</feature>
<dbReference type="OrthoDB" id="787137at2759"/>
<dbReference type="EMBL" id="LR746276">
    <property type="protein sequence ID" value="CAA7407420.1"/>
    <property type="molecule type" value="Genomic_DNA"/>
</dbReference>
<dbReference type="InterPro" id="IPR019786">
    <property type="entry name" value="Zinc_finger_PHD-type_CS"/>
</dbReference>
<feature type="compositionally biased region" description="Polar residues" evidence="5">
    <location>
        <begin position="1"/>
        <end position="10"/>
    </location>
</feature>
<feature type="domain" description="CW-type" evidence="7">
    <location>
        <begin position="295"/>
        <end position="360"/>
    </location>
</feature>
<evidence type="ECO:0000256" key="3">
    <source>
        <dbReference type="ARBA" id="ARBA00022833"/>
    </source>
</evidence>
<evidence type="ECO:0000259" key="6">
    <source>
        <dbReference type="PROSITE" id="PS50016"/>
    </source>
</evidence>
<keyword evidence="1" id="KW-0479">Metal-binding</keyword>
<dbReference type="InterPro" id="IPR019787">
    <property type="entry name" value="Znf_PHD-finger"/>
</dbReference>
<dbReference type="Gene3D" id="3.30.40.10">
    <property type="entry name" value="Zinc/RING finger domain, C3HC4 (zinc finger)"/>
    <property type="match status" value="1"/>
</dbReference>
<dbReference type="Gene3D" id="3.30.40.100">
    <property type="match status" value="1"/>
</dbReference>
<keyword evidence="3" id="KW-0862">Zinc</keyword>
<protein>
    <submittedName>
        <fullName evidence="8">Uncharacterized protein</fullName>
    </submittedName>
</protein>
<reference evidence="8" key="1">
    <citation type="submission" date="2019-12" db="EMBL/GenBank/DDBJ databases">
        <authorList>
            <person name="Scholz U."/>
            <person name="Mascher M."/>
            <person name="Fiebig A."/>
        </authorList>
    </citation>
    <scope>NUCLEOTIDE SEQUENCE</scope>
</reference>